<feature type="compositionally biased region" description="Low complexity" evidence="5">
    <location>
        <begin position="265"/>
        <end position="282"/>
    </location>
</feature>
<dbReference type="PANTHER" id="PTHR47333:SF1">
    <property type="entry name" value="VON WILLEBRAND FACTOR C AND EGF DOMAIN-CONTAINING PROTEIN"/>
    <property type="match status" value="1"/>
</dbReference>
<name>A0ABX0S5Z0_PONBL</name>
<evidence type="ECO:0000256" key="4">
    <source>
        <dbReference type="ARBA" id="ARBA00023180"/>
    </source>
</evidence>
<comment type="caution">
    <text evidence="7">The sequence shown here is derived from an EMBL/GenBank/DDBJ whole genome shotgun (WGS) entry which is preliminary data.</text>
</comment>
<evidence type="ECO:0000313" key="8">
    <source>
        <dbReference type="Proteomes" id="UP001165941"/>
    </source>
</evidence>
<organism evidence="7 8">
    <name type="scientific">Pontoporia blainvillei</name>
    <name type="common">Franciscana</name>
    <name type="synonym">Delphinus blainvillei</name>
    <dbReference type="NCBI Taxonomy" id="48723"/>
    <lineage>
        <taxon>Eukaryota</taxon>
        <taxon>Metazoa</taxon>
        <taxon>Chordata</taxon>
        <taxon>Craniata</taxon>
        <taxon>Vertebrata</taxon>
        <taxon>Euteleostomi</taxon>
        <taxon>Mammalia</taxon>
        <taxon>Eutheria</taxon>
        <taxon>Laurasiatheria</taxon>
        <taxon>Artiodactyla</taxon>
        <taxon>Whippomorpha</taxon>
        <taxon>Cetacea</taxon>
        <taxon>Odontoceti</taxon>
        <taxon>Pontoporiidae</taxon>
        <taxon>Pontoporia</taxon>
    </lineage>
</organism>
<dbReference type="EMBL" id="PGGH01153196">
    <property type="protein sequence ID" value="NIG60089.1"/>
    <property type="molecule type" value="Genomic_DNA"/>
</dbReference>
<dbReference type="PROSITE" id="PS01208">
    <property type="entry name" value="VWFC_1"/>
    <property type="match status" value="1"/>
</dbReference>
<keyword evidence="2" id="KW-0964">Secreted</keyword>
<dbReference type="Proteomes" id="UP001165941">
    <property type="component" value="Unassembled WGS sequence"/>
</dbReference>
<protein>
    <submittedName>
        <fullName evidence="7">von Willebrand factor C and EGF domain-containing protein</fullName>
    </submittedName>
</protein>
<evidence type="ECO:0000256" key="2">
    <source>
        <dbReference type="ARBA" id="ARBA00022525"/>
    </source>
</evidence>
<feature type="compositionally biased region" description="Low complexity" evidence="5">
    <location>
        <begin position="217"/>
        <end position="230"/>
    </location>
</feature>
<accession>A0ABX0S5Z0</accession>
<sequence>MGSVACSPVDCPITCSYPFHPDGECCPVCQDCNYEGRKVGNGQVFTLDDEPCTQCICQLGEVSCEKMPCQQACSDPSTPPGDCCSSCPDSLEESRGLSPRGDVELSKVARTPRGDPEALLNCSSCPGPPAVSPRRPALQLLQLLLRTNLSDMQTIPVSPSGAQALPSPPLGPGGMFPGEPGASQPPWPSPGPSIPPGASSLPPASPGAPGPPPVTPEPSSSVSGAHTASSQPSLPATIQRRVSALSMMGPSPSEAPVTVLRPRRLSPATSRLSAALAATASPGPQEPTMGPSQEKSTV</sequence>
<comment type="subcellular location">
    <subcellularLocation>
        <location evidence="1">Secreted</location>
    </subcellularLocation>
</comment>
<proteinExistence type="predicted"/>
<dbReference type="InterPro" id="IPR001007">
    <property type="entry name" value="VWF_dom"/>
</dbReference>
<dbReference type="PROSITE" id="PS50184">
    <property type="entry name" value="VWFC_2"/>
    <property type="match status" value="1"/>
</dbReference>
<dbReference type="Gene3D" id="6.20.200.20">
    <property type="match status" value="1"/>
</dbReference>
<feature type="compositionally biased region" description="Pro residues" evidence="5">
    <location>
        <begin position="203"/>
        <end position="216"/>
    </location>
</feature>
<evidence type="ECO:0000256" key="5">
    <source>
        <dbReference type="SAM" id="MobiDB-lite"/>
    </source>
</evidence>
<dbReference type="PANTHER" id="PTHR47333">
    <property type="entry name" value="VON WILLEBRAND FACTOR C AND EGF DOMAIN-CONTAINING PROTEIN"/>
    <property type="match status" value="1"/>
</dbReference>
<keyword evidence="4" id="KW-0325">Glycoprotein</keyword>
<dbReference type="SMART" id="SM00214">
    <property type="entry name" value="VWC"/>
    <property type="match status" value="1"/>
</dbReference>
<reference evidence="7" key="1">
    <citation type="submission" date="2018-05" db="EMBL/GenBank/DDBJ databases">
        <authorList>
            <person name="Pedro S.L.S."/>
            <person name="Freitas R.C."/>
            <person name="Barreto A.S."/>
            <person name="Lima A.O.S."/>
        </authorList>
    </citation>
    <scope>NUCLEOTIDE SEQUENCE</scope>
    <source>
        <strain evidence="7">BP203</strain>
        <tissue evidence="7">Muscle</tissue>
    </source>
</reference>
<feature type="compositionally biased region" description="Pro residues" evidence="5">
    <location>
        <begin position="183"/>
        <end position="195"/>
    </location>
</feature>
<feature type="compositionally biased region" description="Basic and acidic residues" evidence="5">
    <location>
        <begin position="101"/>
        <end position="113"/>
    </location>
</feature>
<evidence type="ECO:0000259" key="6">
    <source>
        <dbReference type="PROSITE" id="PS50184"/>
    </source>
</evidence>
<evidence type="ECO:0000256" key="1">
    <source>
        <dbReference type="ARBA" id="ARBA00004613"/>
    </source>
</evidence>
<feature type="region of interest" description="Disordered" evidence="5">
    <location>
        <begin position="92"/>
        <end position="113"/>
    </location>
</feature>
<dbReference type="InterPro" id="IPR052080">
    <property type="entry name" value="vWF_C/EGF_Fibrillin"/>
</dbReference>
<evidence type="ECO:0000313" key="7">
    <source>
        <dbReference type="EMBL" id="NIG60089.1"/>
    </source>
</evidence>
<evidence type="ECO:0000256" key="3">
    <source>
        <dbReference type="ARBA" id="ARBA00022729"/>
    </source>
</evidence>
<gene>
    <name evidence="7" type="ORF">BU61_7600</name>
</gene>
<dbReference type="SUPFAM" id="SSF57603">
    <property type="entry name" value="FnI-like domain"/>
    <property type="match status" value="1"/>
</dbReference>
<feature type="region of interest" description="Disordered" evidence="5">
    <location>
        <begin position="154"/>
        <end position="298"/>
    </location>
</feature>
<keyword evidence="3" id="KW-0732">Signal</keyword>
<feature type="domain" description="VWFC" evidence="6">
    <location>
        <begin position="30"/>
        <end position="88"/>
    </location>
</feature>
<keyword evidence="8" id="KW-1185">Reference proteome</keyword>
<dbReference type="Pfam" id="PF00093">
    <property type="entry name" value="VWC"/>
    <property type="match status" value="1"/>
</dbReference>